<dbReference type="PANTHER" id="PTHR24221">
    <property type="entry name" value="ATP-BINDING CASSETTE SUB-FAMILY B"/>
    <property type="match status" value="1"/>
</dbReference>
<dbReference type="EMBL" id="KN818223">
    <property type="protein sequence ID" value="KIL71102.1"/>
    <property type="molecule type" value="Genomic_DNA"/>
</dbReference>
<dbReference type="InterPro" id="IPR039421">
    <property type="entry name" value="Type_1_exporter"/>
</dbReference>
<reference evidence="6 7" key="1">
    <citation type="submission" date="2014-04" db="EMBL/GenBank/DDBJ databases">
        <title>Evolutionary Origins and Diversification of the Mycorrhizal Mutualists.</title>
        <authorList>
            <consortium name="DOE Joint Genome Institute"/>
            <consortium name="Mycorrhizal Genomics Consortium"/>
            <person name="Kohler A."/>
            <person name="Kuo A."/>
            <person name="Nagy L.G."/>
            <person name="Floudas D."/>
            <person name="Copeland A."/>
            <person name="Barry K.W."/>
            <person name="Cichocki N."/>
            <person name="Veneault-Fourrey C."/>
            <person name="LaButti K."/>
            <person name="Lindquist E.A."/>
            <person name="Lipzen A."/>
            <person name="Lundell T."/>
            <person name="Morin E."/>
            <person name="Murat C."/>
            <person name="Riley R."/>
            <person name="Ohm R."/>
            <person name="Sun H."/>
            <person name="Tunlid A."/>
            <person name="Henrissat B."/>
            <person name="Grigoriev I.V."/>
            <person name="Hibbett D.S."/>
            <person name="Martin F."/>
        </authorList>
    </citation>
    <scope>NUCLEOTIDE SEQUENCE [LARGE SCALE GENOMIC DNA]</scope>
    <source>
        <strain evidence="6 7">Koide BX008</strain>
    </source>
</reference>
<dbReference type="GO" id="GO:0034040">
    <property type="term" value="F:ATPase-coupled lipid transmembrane transporter activity"/>
    <property type="evidence" value="ECO:0007669"/>
    <property type="project" value="TreeGrafter"/>
</dbReference>
<accession>A0A0C2X9P9</accession>
<name>A0A0C2X9P9_AMAMK</name>
<protein>
    <recommendedName>
        <fullName evidence="5">ABC transporter domain-containing protein</fullName>
    </recommendedName>
</protein>
<keyword evidence="4" id="KW-1133">Transmembrane helix</keyword>
<evidence type="ECO:0000313" key="7">
    <source>
        <dbReference type="Proteomes" id="UP000054549"/>
    </source>
</evidence>
<dbReference type="InterPro" id="IPR003593">
    <property type="entry name" value="AAA+_ATPase"/>
</dbReference>
<dbReference type="Pfam" id="PF00005">
    <property type="entry name" value="ABC_tran"/>
    <property type="match status" value="1"/>
</dbReference>
<dbReference type="Proteomes" id="UP000054549">
    <property type="component" value="Unassembled WGS sequence"/>
</dbReference>
<dbReference type="HOGENOM" id="CLU_000604_63_0_1"/>
<keyword evidence="2" id="KW-0067">ATP-binding</keyword>
<evidence type="ECO:0000256" key="1">
    <source>
        <dbReference type="ARBA" id="ARBA00022741"/>
    </source>
</evidence>
<dbReference type="AlphaFoldDB" id="A0A0C2X9P9"/>
<dbReference type="InterPro" id="IPR003439">
    <property type="entry name" value="ABC_transporter-like_ATP-bd"/>
</dbReference>
<dbReference type="OrthoDB" id="6500128at2759"/>
<gene>
    <name evidence="6" type="ORF">M378DRAFT_156053</name>
</gene>
<evidence type="ECO:0000256" key="3">
    <source>
        <dbReference type="SAM" id="MobiDB-lite"/>
    </source>
</evidence>
<evidence type="ECO:0000259" key="5">
    <source>
        <dbReference type="PROSITE" id="PS50893"/>
    </source>
</evidence>
<feature type="domain" description="ABC transporter" evidence="5">
    <location>
        <begin position="427"/>
        <end position="706"/>
    </location>
</feature>
<dbReference type="InParanoid" id="A0A0C2X9P9"/>
<proteinExistence type="predicted"/>
<organism evidence="6 7">
    <name type="scientific">Amanita muscaria (strain Koide BX008)</name>
    <dbReference type="NCBI Taxonomy" id="946122"/>
    <lineage>
        <taxon>Eukaryota</taxon>
        <taxon>Fungi</taxon>
        <taxon>Dikarya</taxon>
        <taxon>Basidiomycota</taxon>
        <taxon>Agaricomycotina</taxon>
        <taxon>Agaricomycetes</taxon>
        <taxon>Agaricomycetidae</taxon>
        <taxon>Agaricales</taxon>
        <taxon>Pluteineae</taxon>
        <taxon>Amanitaceae</taxon>
        <taxon>Amanita</taxon>
    </lineage>
</organism>
<dbReference type="PANTHER" id="PTHR24221:SF646">
    <property type="entry name" value="HAEMOLYSIN SECRETION ATP-BINDING PROTEIN"/>
    <property type="match status" value="1"/>
</dbReference>
<sequence length="712" mass="80451">MLQTSTSTRKRTSPSGDPGSIKHTQLGVWDLYEESDKRTTYLQQWTKSLTRSYLEFVQALPYLLRMVKDIKNIPTCLNLLFFYLLTRLLLSLLPAVQLWCSGQLLTIVQTALSERSVDKHFLLGTAAGRLLCSISSRLLTTFLKLIDEPLNKRIKRFYSKHYFHALARLDLPTFEDTAVQQQFEEALPRSTKSSVPWDTITAISNTCFKAVTLISEFVILASVLRDQRDGYLLACITFAHSILHWTPHKYYVSNASVWAATTKDSDYIRTEGLKRAVNDPTHRKEIVAGGMWKYMLAQYSQGIERIADRAGDFFEVLNVRRTWAKLSVLNIFLLDPLRELPQIIFTLRAIQYPASIPVSLASLNLITQTTTSFSHALLTLVDHSDSLVDRLTGIRKLYEITELPNIVADGNLPFPENQRSLELGIAIEFRNVSFKYPDTDTYVLHNVSFKVEKGQLCVLVGSNGSGKSTILKLISRLYDVSEGQILVDGVDIKALRLEDLRRSMSVLFQDFTIFPLSIRDNIALGDPDHADDDEEILEAARLGGAGDIVDGLPEGIDTYLERPVKDHYSGLREGTLTFTGRPVSYANIRRRAGMDSILTKSLSGGQMQRIALSRTFMRSSISKQRVGLLLFDEPSASLDPTAEHDLFQRLRQLRGHKTMIFSSHRFGNLTRHADIILYINDSVIVEAGTHEQLLRKGGDYAHIWKLQAQAFV</sequence>
<dbReference type="SUPFAM" id="SSF52540">
    <property type="entry name" value="P-loop containing nucleoside triphosphate hydrolases"/>
    <property type="match status" value="1"/>
</dbReference>
<dbReference type="GO" id="GO:0005524">
    <property type="term" value="F:ATP binding"/>
    <property type="evidence" value="ECO:0007669"/>
    <property type="project" value="UniProtKB-KW"/>
</dbReference>
<dbReference type="PROSITE" id="PS00211">
    <property type="entry name" value="ABC_TRANSPORTER_1"/>
    <property type="match status" value="1"/>
</dbReference>
<keyword evidence="4" id="KW-0812">Transmembrane</keyword>
<evidence type="ECO:0000256" key="2">
    <source>
        <dbReference type="ARBA" id="ARBA00022840"/>
    </source>
</evidence>
<dbReference type="PROSITE" id="PS50893">
    <property type="entry name" value="ABC_TRANSPORTER_2"/>
    <property type="match status" value="1"/>
</dbReference>
<dbReference type="InterPro" id="IPR027417">
    <property type="entry name" value="P-loop_NTPase"/>
</dbReference>
<dbReference type="GO" id="GO:0016887">
    <property type="term" value="F:ATP hydrolysis activity"/>
    <property type="evidence" value="ECO:0007669"/>
    <property type="project" value="InterPro"/>
</dbReference>
<dbReference type="Gene3D" id="3.40.50.300">
    <property type="entry name" value="P-loop containing nucleotide triphosphate hydrolases"/>
    <property type="match status" value="1"/>
</dbReference>
<evidence type="ECO:0000313" key="6">
    <source>
        <dbReference type="EMBL" id="KIL71102.1"/>
    </source>
</evidence>
<dbReference type="InterPro" id="IPR017871">
    <property type="entry name" value="ABC_transporter-like_CS"/>
</dbReference>
<feature type="region of interest" description="Disordered" evidence="3">
    <location>
        <begin position="1"/>
        <end position="22"/>
    </location>
</feature>
<dbReference type="STRING" id="946122.A0A0C2X9P9"/>
<keyword evidence="7" id="KW-1185">Reference proteome</keyword>
<evidence type="ECO:0000256" key="4">
    <source>
        <dbReference type="SAM" id="Phobius"/>
    </source>
</evidence>
<keyword evidence="1" id="KW-0547">Nucleotide-binding</keyword>
<keyword evidence="4" id="KW-0472">Membrane</keyword>
<feature type="transmembrane region" description="Helical" evidence="4">
    <location>
        <begin position="75"/>
        <end position="99"/>
    </location>
</feature>
<dbReference type="SMART" id="SM00382">
    <property type="entry name" value="AAA"/>
    <property type="match status" value="1"/>
</dbReference>